<organism evidence="1">
    <name type="scientific">hydrothermal vent metagenome</name>
    <dbReference type="NCBI Taxonomy" id="652676"/>
    <lineage>
        <taxon>unclassified sequences</taxon>
        <taxon>metagenomes</taxon>
        <taxon>ecological metagenomes</taxon>
    </lineage>
</organism>
<dbReference type="AlphaFoldDB" id="A0A1W1BM60"/>
<name>A0A1W1BM60_9ZZZZ</name>
<reference evidence="1" key="1">
    <citation type="submission" date="2016-10" db="EMBL/GenBank/DDBJ databases">
        <authorList>
            <person name="de Groot N.N."/>
        </authorList>
    </citation>
    <scope>NUCLEOTIDE SEQUENCE</scope>
</reference>
<sequence>MYIVCEPHSPKSKIMEEDCEENFVQLESLSSEINIIDSILFNRKS</sequence>
<accession>A0A1W1BM60</accession>
<gene>
    <name evidence="1" type="ORF">MNB_SV-14-126</name>
</gene>
<proteinExistence type="predicted"/>
<dbReference type="EMBL" id="FPHN01000036">
    <property type="protein sequence ID" value="SFV54541.1"/>
    <property type="molecule type" value="Genomic_DNA"/>
</dbReference>
<evidence type="ECO:0000313" key="1">
    <source>
        <dbReference type="EMBL" id="SFV54541.1"/>
    </source>
</evidence>
<protein>
    <submittedName>
        <fullName evidence="1">Uncharacterized protein</fullName>
    </submittedName>
</protein>